<dbReference type="InterPro" id="IPR029063">
    <property type="entry name" value="SAM-dependent_MTases_sf"/>
</dbReference>
<dbReference type="Pfam" id="PF08241">
    <property type="entry name" value="Methyltransf_11"/>
    <property type="match status" value="1"/>
</dbReference>
<dbReference type="CDD" id="cd02440">
    <property type="entry name" value="AdoMet_MTases"/>
    <property type="match status" value="1"/>
</dbReference>
<dbReference type="AlphaFoldDB" id="A0A956NG80"/>
<evidence type="ECO:0000313" key="3">
    <source>
        <dbReference type="Proteomes" id="UP000739538"/>
    </source>
</evidence>
<dbReference type="EMBL" id="JAGQHS010000165">
    <property type="protein sequence ID" value="MCA9758364.1"/>
    <property type="molecule type" value="Genomic_DNA"/>
</dbReference>
<keyword evidence="2" id="KW-0808">Transferase</keyword>
<keyword evidence="2" id="KW-0489">Methyltransferase</keyword>
<dbReference type="Gene3D" id="3.40.50.150">
    <property type="entry name" value="Vaccinia Virus protein VP39"/>
    <property type="match status" value="1"/>
</dbReference>
<dbReference type="GO" id="GO:0008757">
    <property type="term" value="F:S-adenosylmethionine-dependent methyltransferase activity"/>
    <property type="evidence" value="ECO:0007669"/>
    <property type="project" value="InterPro"/>
</dbReference>
<dbReference type="GO" id="GO:0032259">
    <property type="term" value="P:methylation"/>
    <property type="evidence" value="ECO:0007669"/>
    <property type="project" value="UniProtKB-KW"/>
</dbReference>
<comment type="caution">
    <text evidence="2">The sequence shown here is derived from an EMBL/GenBank/DDBJ whole genome shotgun (WGS) entry which is preliminary data.</text>
</comment>
<dbReference type="SUPFAM" id="SSF53335">
    <property type="entry name" value="S-adenosyl-L-methionine-dependent methyltransferases"/>
    <property type="match status" value="1"/>
</dbReference>
<dbReference type="Proteomes" id="UP000739538">
    <property type="component" value="Unassembled WGS sequence"/>
</dbReference>
<feature type="domain" description="Methyltransferase type 11" evidence="1">
    <location>
        <begin position="46"/>
        <end position="140"/>
    </location>
</feature>
<evidence type="ECO:0000259" key="1">
    <source>
        <dbReference type="Pfam" id="PF08241"/>
    </source>
</evidence>
<protein>
    <submittedName>
        <fullName evidence="2">Class I SAM-dependent methyltransferase</fullName>
    </submittedName>
</protein>
<proteinExistence type="predicted"/>
<sequence>MERQSTPDHWERYWAEREEIDDVYSNEDRIKRALDRLPLEGRWCMEVGAGSGRDSLELAQRGAKVIVLDYTRSSFHVIRKQAEQLGLVVYPVCADARQMPFREGDLSLVFHQGLMEHFRDPLPLLKENARVLHSGGHLLVDVPQRFHVYTIGKQIMIALDRWFAGWETQYSPAELETWVKKSGLEVESTYGEWFVPGFFYRSLRYFLMRTKITVLPKYPPEIPPFGAMGRAFRESFKKTRLGLYTCAMIGTLGRKP</sequence>
<gene>
    <name evidence="2" type="ORF">KDA27_21390</name>
</gene>
<name>A0A956NG80_UNCEI</name>
<evidence type="ECO:0000313" key="2">
    <source>
        <dbReference type="EMBL" id="MCA9758364.1"/>
    </source>
</evidence>
<reference evidence="2" key="1">
    <citation type="submission" date="2020-04" db="EMBL/GenBank/DDBJ databases">
        <authorList>
            <person name="Zhang T."/>
        </authorList>
    </citation>
    <scope>NUCLEOTIDE SEQUENCE</scope>
    <source>
        <strain evidence="2">HKST-UBA02</strain>
    </source>
</reference>
<reference evidence="2" key="2">
    <citation type="journal article" date="2021" name="Microbiome">
        <title>Successional dynamics and alternative stable states in a saline activated sludge microbial community over 9 years.</title>
        <authorList>
            <person name="Wang Y."/>
            <person name="Ye J."/>
            <person name="Ju F."/>
            <person name="Liu L."/>
            <person name="Boyd J.A."/>
            <person name="Deng Y."/>
            <person name="Parks D.H."/>
            <person name="Jiang X."/>
            <person name="Yin X."/>
            <person name="Woodcroft B.J."/>
            <person name="Tyson G.W."/>
            <person name="Hugenholtz P."/>
            <person name="Polz M.F."/>
            <person name="Zhang T."/>
        </authorList>
    </citation>
    <scope>NUCLEOTIDE SEQUENCE</scope>
    <source>
        <strain evidence="2">HKST-UBA02</strain>
    </source>
</reference>
<dbReference type="InterPro" id="IPR013216">
    <property type="entry name" value="Methyltransf_11"/>
</dbReference>
<organism evidence="2 3">
    <name type="scientific">Eiseniibacteriota bacterium</name>
    <dbReference type="NCBI Taxonomy" id="2212470"/>
    <lineage>
        <taxon>Bacteria</taxon>
        <taxon>Candidatus Eiseniibacteriota</taxon>
    </lineage>
</organism>
<accession>A0A956NG80</accession>